<organism evidence="1 2">
    <name type="scientific">Caerostris extrusa</name>
    <name type="common">Bark spider</name>
    <name type="synonym">Caerostris bankana</name>
    <dbReference type="NCBI Taxonomy" id="172846"/>
    <lineage>
        <taxon>Eukaryota</taxon>
        <taxon>Metazoa</taxon>
        <taxon>Ecdysozoa</taxon>
        <taxon>Arthropoda</taxon>
        <taxon>Chelicerata</taxon>
        <taxon>Arachnida</taxon>
        <taxon>Araneae</taxon>
        <taxon>Araneomorphae</taxon>
        <taxon>Entelegynae</taxon>
        <taxon>Araneoidea</taxon>
        <taxon>Araneidae</taxon>
        <taxon>Caerostris</taxon>
    </lineage>
</organism>
<gene>
    <name evidence="1" type="ORF">CEXT_621241</name>
</gene>
<proteinExistence type="predicted"/>
<sequence length="84" mass="9907">MDFQIIGAHHPRRLDSLPTLRKIFCFNRLDFERSCWIYEKNMGSYKRCVAYGKSLVGYAIIKIPIDSVHGASVLRHRRVEEMHQ</sequence>
<evidence type="ECO:0000313" key="1">
    <source>
        <dbReference type="EMBL" id="GIY82724.1"/>
    </source>
</evidence>
<dbReference type="EMBL" id="BPLR01016273">
    <property type="protein sequence ID" value="GIY82724.1"/>
    <property type="molecule type" value="Genomic_DNA"/>
</dbReference>
<reference evidence="1 2" key="1">
    <citation type="submission" date="2021-06" db="EMBL/GenBank/DDBJ databases">
        <title>Caerostris extrusa draft genome.</title>
        <authorList>
            <person name="Kono N."/>
            <person name="Arakawa K."/>
        </authorList>
    </citation>
    <scope>NUCLEOTIDE SEQUENCE [LARGE SCALE GENOMIC DNA]</scope>
</reference>
<comment type="caution">
    <text evidence="1">The sequence shown here is derived from an EMBL/GenBank/DDBJ whole genome shotgun (WGS) entry which is preliminary data.</text>
</comment>
<protein>
    <submittedName>
        <fullName evidence="1">Uncharacterized protein</fullName>
    </submittedName>
</protein>
<keyword evidence="2" id="KW-1185">Reference proteome</keyword>
<accession>A0AAV4WLJ9</accession>
<evidence type="ECO:0000313" key="2">
    <source>
        <dbReference type="Proteomes" id="UP001054945"/>
    </source>
</evidence>
<dbReference type="AlphaFoldDB" id="A0AAV4WLJ9"/>
<name>A0AAV4WLJ9_CAEEX</name>
<dbReference type="Proteomes" id="UP001054945">
    <property type="component" value="Unassembled WGS sequence"/>
</dbReference>